<gene>
    <name evidence="2" type="ORF">MNEG_12643</name>
</gene>
<reference evidence="2 3" key="1">
    <citation type="journal article" date="2013" name="BMC Genomics">
        <title>Reconstruction of the lipid metabolism for the microalga Monoraphidium neglectum from its genome sequence reveals characteristics suitable for biofuel production.</title>
        <authorList>
            <person name="Bogen C."/>
            <person name="Al-Dilaimi A."/>
            <person name="Albersmeier A."/>
            <person name="Wichmann J."/>
            <person name="Grundmann M."/>
            <person name="Rupp O."/>
            <person name="Lauersen K.J."/>
            <person name="Blifernez-Klassen O."/>
            <person name="Kalinowski J."/>
            <person name="Goesmann A."/>
            <person name="Mussgnug J.H."/>
            <person name="Kruse O."/>
        </authorList>
    </citation>
    <scope>NUCLEOTIDE SEQUENCE [LARGE SCALE GENOMIC DNA]</scope>
    <source>
        <strain evidence="2 3">SAG 48.87</strain>
    </source>
</reference>
<proteinExistence type="predicted"/>
<name>A0A0D2LUK1_9CHLO</name>
<organism evidence="2 3">
    <name type="scientific">Monoraphidium neglectum</name>
    <dbReference type="NCBI Taxonomy" id="145388"/>
    <lineage>
        <taxon>Eukaryota</taxon>
        <taxon>Viridiplantae</taxon>
        <taxon>Chlorophyta</taxon>
        <taxon>core chlorophytes</taxon>
        <taxon>Chlorophyceae</taxon>
        <taxon>CS clade</taxon>
        <taxon>Sphaeropleales</taxon>
        <taxon>Selenastraceae</taxon>
        <taxon>Monoraphidium</taxon>
    </lineage>
</organism>
<feature type="region of interest" description="Disordered" evidence="1">
    <location>
        <begin position="159"/>
        <end position="179"/>
    </location>
</feature>
<evidence type="ECO:0000256" key="1">
    <source>
        <dbReference type="SAM" id="MobiDB-lite"/>
    </source>
</evidence>
<dbReference type="AlphaFoldDB" id="A0A0D2LUK1"/>
<dbReference type="GeneID" id="25730026"/>
<accession>A0A0D2LUK1</accession>
<dbReference type="RefSeq" id="XP_013894339.1">
    <property type="nucleotide sequence ID" value="XM_014038885.1"/>
</dbReference>
<sequence length="179" mass="19857">MGWVKHARTEVHAGAPRCGEPGPALCAEVNNTRPPRRVNQQVILPTAIDETQIAELLKPYAKAKLLHIAQPLVYPLLAASARSAHQHVSLPASVLIRARRPPACLALQPSLLFGGFKDDLTRSQFEVWIDTILAPWCCRTPADALKHGAMRLVRMRARRELAAPRPKQQPAADARRRRV</sequence>
<evidence type="ECO:0000313" key="2">
    <source>
        <dbReference type="EMBL" id="KIY95319.1"/>
    </source>
</evidence>
<evidence type="ECO:0000313" key="3">
    <source>
        <dbReference type="Proteomes" id="UP000054498"/>
    </source>
</evidence>
<dbReference type="EMBL" id="KK103570">
    <property type="protein sequence ID" value="KIY95319.1"/>
    <property type="molecule type" value="Genomic_DNA"/>
</dbReference>
<keyword evidence="3" id="KW-1185">Reference proteome</keyword>
<protein>
    <submittedName>
        <fullName evidence="2">Uncharacterized protein</fullName>
    </submittedName>
</protein>
<dbReference type="Proteomes" id="UP000054498">
    <property type="component" value="Unassembled WGS sequence"/>
</dbReference>
<dbReference type="KEGG" id="mng:MNEG_12643"/>